<organism evidence="2 3">
    <name type="scientific">Noviherbaspirillum pedocola</name>
    <dbReference type="NCBI Taxonomy" id="2801341"/>
    <lineage>
        <taxon>Bacteria</taxon>
        <taxon>Pseudomonadati</taxon>
        <taxon>Pseudomonadota</taxon>
        <taxon>Betaproteobacteria</taxon>
        <taxon>Burkholderiales</taxon>
        <taxon>Oxalobacteraceae</taxon>
        <taxon>Noviherbaspirillum</taxon>
    </lineage>
</organism>
<name>A0A934SXK0_9BURK</name>
<comment type="caution">
    <text evidence="2">The sequence shown here is derived from an EMBL/GenBank/DDBJ whole genome shotgun (WGS) entry which is preliminary data.</text>
</comment>
<keyword evidence="1" id="KW-0472">Membrane</keyword>
<accession>A0A934SXK0</accession>
<keyword evidence="1" id="KW-1133">Transmembrane helix</keyword>
<proteinExistence type="predicted"/>
<dbReference type="Gene3D" id="3.30.450.20">
    <property type="entry name" value="PAS domain"/>
    <property type="match status" value="1"/>
</dbReference>
<dbReference type="EMBL" id="JAEPBG010000020">
    <property type="protein sequence ID" value="MBK4738390.1"/>
    <property type="molecule type" value="Genomic_DNA"/>
</dbReference>
<dbReference type="AlphaFoldDB" id="A0A934SXK0"/>
<dbReference type="Proteomes" id="UP000622890">
    <property type="component" value="Unassembled WGS sequence"/>
</dbReference>
<protein>
    <submittedName>
        <fullName evidence="2">Cache domain-containing protein</fullName>
    </submittedName>
</protein>
<gene>
    <name evidence="2" type="ORF">JJB74_27525</name>
</gene>
<evidence type="ECO:0000256" key="1">
    <source>
        <dbReference type="SAM" id="Phobius"/>
    </source>
</evidence>
<keyword evidence="3" id="KW-1185">Reference proteome</keyword>
<sequence length="270" mass="29549">MNNPLAIRNPKPNRFRPSLRVWLGLALGSLIILLAVTIAGALERVARREVMKVSSQNLENISQQMAREISFGMTRFGKEVMTEALLPTLRNPLSSPEQIRPLLDQFVALHPEFSYLGVVDIPSATVVASNAGLFEGGSAKGRPVFENGRKGLFLGDVHPAARLAELLPKASNGDALRFLDVGAPIMDAEGVKIRVLAAHISFEWTRQIREQILAPTRDLRGVEALLVDSAGKVVLAPNDSIKVGEPIRELVRGKWAILLQSVHGRMARHI</sequence>
<reference evidence="2" key="1">
    <citation type="submission" date="2021-01" db="EMBL/GenBank/DDBJ databases">
        <title>Genome sequence of strain Noviherbaspirillum sp. DKR-6.</title>
        <authorList>
            <person name="Chaudhary D.K."/>
        </authorList>
    </citation>
    <scope>NUCLEOTIDE SEQUENCE</scope>
    <source>
        <strain evidence="2">DKR-6</strain>
    </source>
</reference>
<evidence type="ECO:0000313" key="2">
    <source>
        <dbReference type="EMBL" id="MBK4738390.1"/>
    </source>
</evidence>
<feature type="transmembrane region" description="Helical" evidence="1">
    <location>
        <begin position="20"/>
        <end position="42"/>
    </location>
</feature>
<keyword evidence="1" id="KW-0812">Transmembrane</keyword>
<dbReference type="RefSeq" id="WP_200597566.1">
    <property type="nucleotide sequence ID" value="NZ_JAEPBG010000020.1"/>
</dbReference>
<evidence type="ECO:0000313" key="3">
    <source>
        <dbReference type="Proteomes" id="UP000622890"/>
    </source>
</evidence>